<sequence length="723" mass="85288">MQSISRLIKLNTKFVRQSNNVLYPSLFKTHLNKAYYSTSSSPFSDQVTERNNYEQINSITNDLLNFIRNENTQQKVDLKLQFTNNSIDKLKQVQELVTSESEYIDSLVVLYKGIVSTEVDNAVVQCKQHQNDLLKLKEAKEKISETKSTEDYDDIEELPEVDLQAKSIDRILLENDYLNSILYQLFDGPHGVKVAQQLILYYKIAGMDRCSDLVLNHMKYYFSWNRNSVTLQEGSQRVQQLFYKLIENALKLNCYSVALQLFLDYHYDLNYFKPSEIPYYQFIAYHRNNKGHIYSIYWEKMLANDFNLEDPEQFQKSVEFYQESLKSSSDIPLCKSLLESNIIQDRINREKKPEFIKGLTPEHMVSVLSKSHLPKSTTFIGGATVIKSKMTSVEISQLDTLSYQRPLFGLQVYIQHLLQTNPDAVIDCIEGTRFRWNSLEVSLGIYSLYIRLNRDISRNILSHLLKNYGKNKLVTLHQDLARIYLKYDVKLTDKEYGEYMETYKNIHGKDIDFSDILNRDIVDLQIQYLYHKGRVSDAIKMIETHGKDATRHRLRLSMLVNSHRHPIPPRSNLKYFDYTKFYKQKYYPMWLNHEHLYYCLTQSNAISNKSNLDLFNKDSDLSQISHRGFLSIIELNAHDPIYTLLLFKKFYKLYHLRYPKPLDQMNQLPFWTEIYHHIDTINKKFNDQKVQAILDVFEPLKISEKTTRVIKDIYQLENKSISI</sequence>
<dbReference type="AlphaFoldDB" id="A0A151ZJW8"/>
<proteinExistence type="predicted"/>
<dbReference type="Proteomes" id="UP000076078">
    <property type="component" value="Unassembled WGS sequence"/>
</dbReference>
<comment type="caution">
    <text evidence="2">The sequence shown here is derived from an EMBL/GenBank/DDBJ whole genome shotgun (WGS) entry which is preliminary data.</text>
</comment>
<feature type="coiled-coil region" evidence="1">
    <location>
        <begin position="119"/>
        <end position="146"/>
    </location>
</feature>
<gene>
    <name evidence="2" type="ORF">DLAC_04572</name>
</gene>
<organism evidence="2 3">
    <name type="scientific">Tieghemostelium lacteum</name>
    <name type="common">Slime mold</name>
    <name type="synonym">Dictyostelium lacteum</name>
    <dbReference type="NCBI Taxonomy" id="361077"/>
    <lineage>
        <taxon>Eukaryota</taxon>
        <taxon>Amoebozoa</taxon>
        <taxon>Evosea</taxon>
        <taxon>Eumycetozoa</taxon>
        <taxon>Dictyostelia</taxon>
        <taxon>Dictyosteliales</taxon>
        <taxon>Raperosteliaceae</taxon>
        <taxon>Tieghemostelium</taxon>
    </lineage>
</organism>
<dbReference type="EMBL" id="LODT01000022">
    <property type="protein sequence ID" value="KYQ94273.1"/>
    <property type="molecule type" value="Genomic_DNA"/>
</dbReference>
<reference evidence="2 3" key="1">
    <citation type="submission" date="2015-12" db="EMBL/GenBank/DDBJ databases">
        <title>Dictyostelia acquired genes for synthesis and detection of signals that induce cell-type specialization by lateral gene transfer from prokaryotes.</title>
        <authorList>
            <person name="Gloeckner G."/>
            <person name="Schaap P."/>
        </authorList>
    </citation>
    <scope>NUCLEOTIDE SEQUENCE [LARGE SCALE GENOMIC DNA]</scope>
    <source>
        <strain evidence="2 3">TK</strain>
    </source>
</reference>
<evidence type="ECO:0000256" key="1">
    <source>
        <dbReference type="SAM" id="Coils"/>
    </source>
</evidence>
<name>A0A151ZJW8_TIELA</name>
<accession>A0A151ZJW8</accession>
<evidence type="ECO:0000313" key="2">
    <source>
        <dbReference type="EMBL" id="KYQ94273.1"/>
    </source>
</evidence>
<keyword evidence="3" id="KW-1185">Reference proteome</keyword>
<evidence type="ECO:0000313" key="3">
    <source>
        <dbReference type="Proteomes" id="UP000076078"/>
    </source>
</evidence>
<dbReference type="InParanoid" id="A0A151ZJW8"/>
<keyword evidence="1" id="KW-0175">Coiled coil</keyword>
<protein>
    <submittedName>
        <fullName evidence="2">Uncharacterized protein</fullName>
    </submittedName>
</protein>